<reference evidence="1 2" key="1">
    <citation type="submission" date="2017-08" db="EMBL/GenBank/DDBJ databases">
        <title>Infants hospitalized years apart are colonized by the same room-sourced microbial strains.</title>
        <authorList>
            <person name="Brooks B."/>
            <person name="Olm M.R."/>
            <person name="Firek B.A."/>
            <person name="Baker R."/>
            <person name="Thomas B.C."/>
            <person name="Morowitz M.J."/>
            <person name="Banfield J.F."/>
        </authorList>
    </citation>
    <scope>NUCLEOTIDE SEQUENCE [LARGE SCALE GENOMIC DNA]</scope>
    <source>
        <strain evidence="1">S2_003_000_R2_14</strain>
    </source>
</reference>
<name>A0A2W5TIV3_9BACT</name>
<protein>
    <recommendedName>
        <fullName evidence="3">N-acetyltransferase domain-containing protein</fullName>
    </recommendedName>
</protein>
<dbReference type="Proteomes" id="UP000249061">
    <property type="component" value="Unassembled WGS sequence"/>
</dbReference>
<comment type="caution">
    <text evidence="1">The sequence shown here is derived from an EMBL/GenBank/DDBJ whole genome shotgun (WGS) entry which is preliminary data.</text>
</comment>
<evidence type="ECO:0008006" key="3">
    <source>
        <dbReference type="Google" id="ProtNLM"/>
    </source>
</evidence>
<dbReference type="EMBL" id="QFQP01000010">
    <property type="protein sequence ID" value="PZR13193.1"/>
    <property type="molecule type" value="Genomic_DNA"/>
</dbReference>
<dbReference type="AlphaFoldDB" id="A0A2W5TIV3"/>
<gene>
    <name evidence="1" type="ORF">DI536_12955</name>
</gene>
<sequence>MRRVVTLTATELNAMWALFEASYAGAKRNEFERDLAEKHHVIVLKDVGGAVQGFSTLLRLDDANSCVVFSGDTIIAPGFWGQTALQRAFIWYLMTQRVRRPGISVYWFLITKGYRTYLLISRYFPNHWPRHDSQVPAEEAALLDALCTKKFGSAWDSRAGVLRYADTSGAVRLSAELADVPARLRDDDDVKFFLEKNPRWAEGDELCCLARADDDFVEKTTRIFL</sequence>
<evidence type="ECO:0000313" key="2">
    <source>
        <dbReference type="Proteomes" id="UP000249061"/>
    </source>
</evidence>
<evidence type="ECO:0000313" key="1">
    <source>
        <dbReference type="EMBL" id="PZR13193.1"/>
    </source>
</evidence>
<organism evidence="1 2">
    <name type="scientific">Archangium gephyra</name>
    <dbReference type="NCBI Taxonomy" id="48"/>
    <lineage>
        <taxon>Bacteria</taxon>
        <taxon>Pseudomonadati</taxon>
        <taxon>Myxococcota</taxon>
        <taxon>Myxococcia</taxon>
        <taxon>Myxococcales</taxon>
        <taxon>Cystobacterineae</taxon>
        <taxon>Archangiaceae</taxon>
        <taxon>Archangium</taxon>
    </lineage>
</organism>
<accession>A0A2W5TIV3</accession>
<proteinExistence type="predicted"/>